<proteinExistence type="predicted"/>
<sequence length="189" mass="20477">MNKMFTPVSADEFKKLQFQAGALLKTFDPAGTKAIAAEDRICLTSGGITITCKPNTVDFGEGIDEVPENTYQLKHITRWDCGLSTTCLTVSADTIKLNLGAADVEANKITVREDYKEEDFQDVWWYGQLIGGGYAACKLSKAASDGGLELKTSKDGKGNLSLSLKGHYDIADTSKVPMEFYVKTTGGEV</sequence>
<evidence type="ECO:0000313" key="1">
    <source>
        <dbReference type="EMBL" id="DAG05521.1"/>
    </source>
</evidence>
<protein>
    <submittedName>
        <fullName evidence="1">Major tail protein</fullName>
    </submittedName>
</protein>
<reference evidence="1" key="1">
    <citation type="journal article" date="2021" name="Proc. Natl. Acad. Sci. U.S.A.">
        <title>A Catalog of Tens of Thousands of Viruses from Human Metagenomes Reveals Hidden Associations with Chronic Diseases.</title>
        <authorList>
            <person name="Tisza M.J."/>
            <person name="Buck C.B."/>
        </authorList>
    </citation>
    <scope>NUCLEOTIDE SEQUENCE</scope>
    <source>
        <strain evidence="1">CtNHj22</strain>
    </source>
</reference>
<name>A0A8S5VFG8_9CAUD</name>
<organism evidence="1">
    <name type="scientific">Siphoviridae sp. ctNHj22</name>
    <dbReference type="NCBI Taxonomy" id="2825468"/>
    <lineage>
        <taxon>Viruses</taxon>
        <taxon>Duplodnaviria</taxon>
        <taxon>Heunggongvirae</taxon>
        <taxon>Uroviricota</taxon>
        <taxon>Caudoviricetes</taxon>
    </lineage>
</organism>
<dbReference type="EMBL" id="BK016261">
    <property type="protein sequence ID" value="DAG05521.1"/>
    <property type="molecule type" value="Genomic_DNA"/>
</dbReference>
<accession>A0A8S5VFG8</accession>